<dbReference type="Gene3D" id="3.30.70.360">
    <property type="match status" value="1"/>
</dbReference>
<sequence>MINEDRLWNRLLELGNIGKQPSGGITRLSFTKEERAAKEKVASYMKEAGLAVYEDAVGNLIGRKEGKEKDAPVVLVGSHIDSVYNGGMFDGPLGVLAAVEVLQTMNEHGVKTKHPIEVVAFTDEEGARFSYGMIGSRGMAGTLSEEELAHRDKHGISLAAAMKEAGLNPNEVAKAARRKGSVKAYVELHIEQGRVLEQANLPVGIVTGIAGLVWAKFTIEGKAEHAGATPMPIRRDPLVAAAQIIQVIEQEARKTGTTVGTVGQMQVFPGGINVIPERVEFSLDLRDLDAAVRDSVFLSIIERAQQIGNERNVSVAVELLQKMPPVLCSELVQNAAKEACRQLGFDVFTLPSGASHDGVQLAGLCPIGMIFVRSKDGVSHSPEEWSSKEDCAAGANVLYHTVLHLATKE</sequence>
<protein>
    <submittedName>
        <fullName evidence="5">Zn-dependent hydrolase</fullName>
    </submittedName>
</protein>
<gene>
    <name evidence="5" type="ORF">A7K69_10335</name>
</gene>
<feature type="binding site" evidence="3">
    <location>
        <position position="189"/>
    </location>
    <ligand>
        <name>Zn(2+)</name>
        <dbReference type="ChEBI" id="CHEBI:29105"/>
        <label>1</label>
    </ligand>
</feature>
<dbReference type="InterPro" id="IPR002933">
    <property type="entry name" value="Peptidase_M20"/>
</dbReference>
<dbReference type="InterPro" id="IPR011650">
    <property type="entry name" value="Peptidase_M20_dimer"/>
</dbReference>
<feature type="binding site" evidence="3">
    <location>
        <position position="380"/>
    </location>
    <ligand>
        <name>Zn(2+)</name>
        <dbReference type="ChEBI" id="CHEBI:29105"/>
        <label>2</label>
    </ligand>
</feature>
<keyword evidence="3" id="KW-0862">Zinc</keyword>
<keyword evidence="2 5" id="KW-0378">Hydrolase</keyword>
<dbReference type="NCBIfam" id="NF006771">
    <property type="entry name" value="PRK09290.1-5"/>
    <property type="match status" value="1"/>
</dbReference>
<dbReference type="SUPFAM" id="SSF53187">
    <property type="entry name" value="Zn-dependent exopeptidases"/>
    <property type="match status" value="1"/>
</dbReference>
<evidence type="ECO:0000259" key="4">
    <source>
        <dbReference type="Pfam" id="PF07687"/>
    </source>
</evidence>
<proteinExistence type="inferred from homology"/>
<dbReference type="CDD" id="cd03884">
    <property type="entry name" value="M20_bAS"/>
    <property type="match status" value="1"/>
</dbReference>
<evidence type="ECO:0000256" key="3">
    <source>
        <dbReference type="PIRSR" id="PIRSR001235-1"/>
    </source>
</evidence>
<feature type="binding site" evidence="3">
    <location>
        <position position="79"/>
    </location>
    <ligand>
        <name>Zn(2+)</name>
        <dbReference type="ChEBI" id="CHEBI:29105"/>
        <label>1</label>
    </ligand>
</feature>
<evidence type="ECO:0000313" key="6">
    <source>
        <dbReference type="Proteomes" id="UP000078290"/>
    </source>
</evidence>
<dbReference type="SUPFAM" id="SSF55031">
    <property type="entry name" value="Bacterial exopeptidase dimerisation domain"/>
    <property type="match status" value="1"/>
</dbReference>
<evidence type="ECO:0000313" key="5">
    <source>
        <dbReference type="EMBL" id="OAT72507.1"/>
    </source>
</evidence>
<dbReference type="GO" id="GO:0046872">
    <property type="term" value="F:metal ion binding"/>
    <property type="evidence" value="ECO:0007669"/>
    <property type="project" value="UniProtKB-KW"/>
</dbReference>
<dbReference type="Pfam" id="PF01546">
    <property type="entry name" value="Peptidase_M20"/>
    <property type="match status" value="1"/>
</dbReference>
<dbReference type="OrthoDB" id="9808195at2"/>
<feature type="binding site" evidence="3">
    <location>
        <position position="90"/>
    </location>
    <ligand>
        <name>Zn(2+)</name>
        <dbReference type="ChEBI" id="CHEBI:29105"/>
        <label>1</label>
    </ligand>
</feature>
<keyword evidence="3" id="KW-0479">Metal-binding</keyword>
<dbReference type="EMBL" id="LXMA01000034">
    <property type="protein sequence ID" value="OAT72507.1"/>
    <property type="molecule type" value="Genomic_DNA"/>
</dbReference>
<dbReference type="NCBIfam" id="TIGR01879">
    <property type="entry name" value="hydantase"/>
    <property type="match status" value="1"/>
</dbReference>
<dbReference type="Pfam" id="PF07687">
    <property type="entry name" value="M20_dimer"/>
    <property type="match status" value="1"/>
</dbReference>
<dbReference type="InterPro" id="IPR010158">
    <property type="entry name" value="Amidase_Cbmase"/>
</dbReference>
<evidence type="ECO:0000256" key="2">
    <source>
        <dbReference type="ARBA" id="ARBA00022801"/>
    </source>
</evidence>
<dbReference type="PANTHER" id="PTHR32494">
    <property type="entry name" value="ALLANTOATE DEIMINASE-RELATED"/>
    <property type="match status" value="1"/>
</dbReference>
<feature type="binding site" evidence="3">
    <location>
        <position position="90"/>
    </location>
    <ligand>
        <name>Zn(2+)</name>
        <dbReference type="ChEBI" id="CHEBI:29105"/>
        <label>2</label>
    </ligand>
</feature>
<dbReference type="PIRSF" id="PIRSF001235">
    <property type="entry name" value="Amidase_carbamoylase"/>
    <property type="match status" value="1"/>
</dbReference>
<dbReference type="Proteomes" id="UP000078290">
    <property type="component" value="Unassembled WGS sequence"/>
</dbReference>
<name>A0A1B7KR09_PARTM</name>
<reference evidence="6" key="1">
    <citation type="submission" date="2016-05" db="EMBL/GenBank/DDBJ databases">
        <authorList>
            <person name="Wang W."/>
            <person name="Zhu L."/>
        </authorList>
    </citation>
    <scope>NUCLEOTIDE SEQUENCE [LARGE SCALE GENOMIC DNA]</scope>
    <source>
        <strain evidence="6">W-2</strain>
    </source>
</reference>
<comment type="caution">
    <text evidence="5">The sequence shown here is derived from an EMBL/GenBank/DDBJ whole genome shotgun (WGS) entry which is preliminary data.</text>
</comment>
<dbReference type="Gene3D" id="3.40.630.10">
    <property type="entry name" value="Zn peptidases"/>
    <property type="match status" value="1"/>
</dbReference>
<organism evidence="5 6">
    <name type="scientific">Parageobacillus thermoglucosidasius</name>
    <name type="common">Geobacillus thermoglucosidasius</name>
    <dbReference type="NCBI Taxonomy" id="1426"/>
    <lineage>
        <taxon>Bacteria</taxon>
        <taxon>Bacillati</taxon>
        <taxon>Bacillota</taxon>
        <taxon>Bacilli</taxon>
        <taxon>Bacillales</taxon>
        <taxon>Anoxybacillaceae</taxon>
        <taxon>Parageobacillus</taxon>
    </lineage>
</organism>
<dbReference type="AlphaFoldDB" id="A0A1B7KR09"/>
<dbReference type="InterPro" id="IPR036264">
    <property type="entry name" value="Bact_exopeptidase_dim_dom"/>
</dbReference>
<accession>A0A1B7KR09</accession>
<dbReference type="GO" id="GO:0016813">
    <property type="term" value="F:hydrolase activity, acting on carbon-nitrogen (but not peptide) bonds, in linear amidines"/>
    <property type="evidence" value="ECO:0007669"/>
    <property type="project" value="InterPro"/>
</dbReference>
<evidence type="ECO:0000256" key="1">
    <source>
        <dbReference type="ARBA" id="ARBA00006153"/>
    </source>
</evidence>
<dbReference type="RefSeq" id="WP_064552290.1">
    <property type="nucleotide sequence ID" value="NZ_LXMA01000034.1"/>
</dbReference>
<dbReference type="PANTHER" id="PTHR32494:SF5">
    <property type="entry name" value="ALLANTOATE AMIDOHYDROLASE"/>
    <property type="match status" value="1"/>
</dbReference>
<comment type="similarity">
    <text evidence="1">Belongs to the peptidase M20 family.</text>
</comment>
<comment type="cofactor">
    <cofactor evidence="3">
        <name>Zn(2+)</name>
        <dbReference type="ChEBI" id="CHEBI:29105"/>
    </cofactor>
    <text evidence="3">Binds 2 Zn(2+) ions per subunit.</text>
</comment>
<feature type="binding site" evidence="3">
    <location>
        <position position="125"/>
    </location>
    <ligand>
        <name>Zn(2+)</name>
        <dbReference type="ChEBI" id="CHEBI:29105"/>
        <label>2</label>
    </ligand>
</feature>
<feature type="domain" description="Peptidase M20 dimerisation" evidence="4">
    <location>
        <begin position="208"/>
        <end position="308"/>
    </location>
</feature>